<reference evidence="5" key="1">
    <citation type="submission" date="2021-10" db="EMBL/GenBank/DDBJ databases">
        <authorList>
            <person name="Lyu M."/>
            <person name="Wang X."/>
            <person name="Meng X."/>
            <person name="Xu K."/>
        </authorList>
    </citation>
    <scope>NUCLEOTIDE SEQUENCE</scope>
    <source>
        <strain evidence="5">A6</strain>
    </source>
</reference>
<accession>A0ABS8JKB1</accession>
<organism evidence="5 6">
    <name type="scientific">Noviluteimonas lactosilytica</name>
    <dbReference type="NCBI Taxonomy" id="2888523"/>
    <lineage>
        <taxon>Bacteria</taxon>
        <taxon>Pseudomonadati</taxon>
        <taxon>Pseudomonadota</taxon>
        <taxon>Gammaproteobacteria</taxon>
        <taxon>Lysobacterales</taxon>
        <taxon>Lysobacteraceae</taxon>
        <taxon>Noviluteimonas</taxon>
    </lineage>
</organism>
<evidence type="ECO:0000313" key="6">
    <source>
        <dbReference type="Proteomes" id="UP001165293"/>
    </source>
</evidence>
<dbReference type="PROSITE" id="PS50106">
    <property type="entry name" value="PDZ"/>
    <property type="match status" value="1"/>
</dbReference>
<evidence type="ECO:0000256" key="1">
    <source>
        <dbReference type="ARBA" id="ARBA00001947"/>
    </source>
</evidence>
<dbReference type="Gene3D" id="2.30.42.60">
    <property type="match status" value="1"/>
</dbReference>
<dbReference type="Pfam" id="PF13180">
    <property type="entry name" value="PDZ_2"/>
    <property type="match status" value="2"/>
</dbReference>
<feature type="signal peptide" evidence="3">
    <location>
        <begin position="1"/>
        <end position="24"/>
    </location>
</feature>
<evidence type="ECO:0000313" key="5">
    <source>
        <dbReference type="EMBL" id="MCC8364034.1"/>
    </source>
</evidence>
<name>A0ABS8JKB1_9GAMM</name>
<dbReference type="RefSeq" id="WP_230527823.1">
    <property type="nucleotide sequence ID" value="NZ_JAJGAK010000003.1"/>
</dbReference>
<dbReference type="PANTHER" id="PTHR42837:SF2">
    <property type="entry name" value="MEMBRANE METALLOPROTEASE ARASP2, CHLOROPLASTIC-RELATED"/>
    <property type="match status" value="1"/>
</dbReference>
<dbReference type="Gene3D" id="2.30.42.10">
    <property type="match status" value="1"/>
</dbReference>
<evidence type="ECO:0000256" key="2">
    <source>
        <dbReference type="SAM" id="MobiDB-lite"/>
    </source>
</evidence>
<evidence type="ECO:0000259" key="4">
    <source>
        <dbReference type="PROSITE" id="PS50106"/>
    </source>
</evidence>
<dbReference type="SMART" id="SM00228">
    <property type="entry name" value="PDZ"/>
    <property type="match status" value="2"/>
</dbReference>
<protein>
    <submittedName>
        <fullName evidence="5">PDZ domain-containing protein</fullName>
    </submittedName>
</protein>
<comment type="cofactor">
    <cofactor evidence="1">
        <name>Zn(2+)</name>
        <dbReference type="ChEBI" id="CHEBI:29105"/>
    </cofactor>
</comment>
<dbReference type="EMBL" id="JAJGAK010000003">
    <property type="protein sequence ID" value="MCC8364034.1"/>
    <property type="molecule type" value="Genomic_DNA"/>
</dbReference>
<dbReference type="PANTHER" id="PTHR42837">
    <property type="entry name" value="REGULATOR OF SIGMA-E PROTEASE RSEP"/>
    <property type="match status" value="1"/>
</dbReference>
<feature type="domain" description="PDZ" evidence="4">
    <location>
        <begin position="72"/>
        <end position="128"/>
    </location>
</feature>
<dbReference type="InterPro" id="IPR036034">
    <property type="entry name" value="PDZ_sf"/>
</dbReference>
<dbReference type="InterPro" id="IPR004387">
    <property type="entry name" value="Pept_M50_Zn"/>
</dbReference>
<keyword evidence="3" id="KW-0732">Signal</keyword>
<proteinExistence type="predicted"/>
<feature type="chain" id="PRO_5045050777" evidence="3">
    <location>
        <begin position="25"/>
        <end position="418"/>
    </location>
</feature>
<dbReference type="SUPFAM" id="SSF50156">
    <property type="entry name" value="PDZ domain-like"/>
    <property type="match status" value="2"/>
</dbReference>
<sequence length="418" mass="44084">MKTTRSTALLGACIALALAGTAAAQTPAPKVKVSVKPDAAEQAQLETARKDMERAAKRYAELQVKYGEEVRDVHVFQRHMANKPVIGVVLAPDAQGGVRVAGVTPDSGAAKAGLKPGDRITAVGGTQVLGNSGDLRLANARKLFAGLGEGKPVRIDYVRAGKTASTNVTPKLEQNVFWVGAPGEGGPGIRRIQVPGVDDGLRQEIVRIQGPCRGKDCKVPMMAEAFRWSGLNLASVDAKLGRYFGTDRGVLVISAGKELEGLQAGDVIQKIDGKTVGTPREAMDALRAKDANQMALVEYLRDKRTASTRVKVPEAGVFMVPPPPPAPPAPPSLPRMKAPPAPPAPPPAPAAAFIDDDGKVTTFKDARIAYAYTAGNGAEIELVETLPPAEGSYSWTTEDGADVIRNVRIETIEKVDAK</sequence>
<evidence type="ECO:0000256" key="3">
    <source>
        <dbReference type="SAM" id="SignalP"/>
    </source>
</evidence>
<dbReference type="Proteomes" id="UP001165293">
    <property type="component" value="Unassembled WGS sequence"/>
</dbReference>
<comment type="caution">
    <text evidence="5">The sequence shown here is derived from an EMBL/GenBank/DDBJ whole genome shotgun (WGS) entry which is preliminary data.</text>
</comment>
<gene>
    <name evidence="5" type="ORF">LK996_13225</name>
</gene>
<keyword evidence="6" id="KW-1185">Reference proteome</keyword>
<dbReference type="InterPro" id="IPR001478">
    <property type="entry name" value="PDZ"/>
</dbReference>
<feature type="region of interest" description="Disordered" evidence="2">
    <location>
        <begin position="322"/>
        <end position="349"/>
    </location>
</feature>